<organism evidence="2 3">
    <name type="scientific">Lithospermum erythrorhizon</name>
    <name type="common">Purple gromwell</name>
    <name type="synonym">Lithospermum officinale var. erythrorhizon</name>
    <dbReference type="NCBI Taxonomy" id="34254"/>
    <lineage>
        <taxon>Eukaryota</taxon>
        <taxon>Viridiplantae</taxon>
        <taxon>Streptophyta</taxon>
        <taxon>Embryophyta</taxon>
        <taxon>Tracheophyta</taxon>
        <taxon>Spermatophyta</taxon>
        <taxon>Magnoliopsida</taxon>
        <taxon>eudicotyledons</taxon>
        <taxon>Gunneridae</taxon>
        <taxon>Pentapetalae</taxon>
        <taxon>asterids</taxon>
        <taxon>lamiids</taxon>
        <taxon>Boraginales</taxon>
        <taxon>Boraginaceae</taxon>
        <taxon>Boraginoideae</taxon>
        <taxon>Lithospermeae</taxon>
        <taxon>Lithospermum</taxon>
    </lineage>
</organism>
<gene>
    <name evidence="2" type="ORF">LIER_17258</name>
</gene>
<feature type="region of interest" description="Disordered" evidence="1">
    <location>
        <begin position="1"/>
        <end position="44"/>
    </location>
</feature>
<dbReference type="AlphaFoldDB" id="A0AAV3QF27"/>
<name>A0AAV3QF27_LITER</name>
<comment type="caution">
    <text evidence="2">The sequence shown here is derived from an EMBL/GenBank/DDBJ whole genome shotgun (WGS) entry which is preliminary data.</text>
</comment>
<evidence type="ECO:0000313" key="3">
    <source>
        <dbReference type="Proteomes" id="UP001454036"/>
    </source>
</evidence>
<accession>A0AAV3QF27</accession>
<dbReference type="Proteomes" id="UP001454036">
    <property type="component" value="Unassembled WGS sequence"/>
</dbReference>
<protein>
    <submittedName>
        <fullName evidence="2">Uncharacterized protein</fullName>
    </submittedName>
</protein>
<dbReference type="EMBL" id="BAABME010003992">
    <property type="protein sequence ID" value="GAA0160782.1"/>
    <property type="molecule type" value="Genomic_DNA"/>
</dbReference>
<evidence type="ECO:0000313" key="2">
    <source>
        <dbReference type="EMBL" id="GAA0160782.1"/>
    </source>
</evidence>
<keyword evidence="3" id="KW-1185">Reference proteome</keyword>
<reference evidence="2 3" key="1">
    <citation type="submission" date="2024-01" db="EMBL/GenBank/DDBJ databases">
        <title>The complete chloroplast genome sequence of Lithospermum erythrorhizon: insights into the phylogenetic relationship among Boraginaceae species and the maternal lineages of purple gromwells.</title>
        <authorList>
            <person name="Okada T."/>
            <person name="Watanabe K."/>
        </authorList>
    </citation>
    <scope>NUCLEOTIDE SEQUENCE [LARGE SCALE GENOMIC DNA]</scope>
</reference>
<evidence type="ECO:0000256" key="1">
    <source>
        <dbReference type="SAM" id="MobiDB-lite"/>
    </source>
</evidence>
<proteinExistence type="predicted"/>
<sequence>MDEIRAGGNKVADEGPYRSPKRTRHQGSQEGEGDDMKTFRLGTKLSPQHRKEVVALVGEFSEVFVWGPDDMPGVDPNIALHRLHVDSSFRPIKQKKRNFSEEKNPAIQKEVADLIRSHTIRELQFP</sequence>